<dbReference type="SUPFAM" id="SSF57903">
    <property type="entry name" value="FYVE/PHD zinc finger"/>
    <property type="match status" value="1"/>
</dbReference>
<dbReference type="PROSITE" id="PS50016">
    <property type="entry name" value="ZF_PHD_2"/>
    <property type="match status" value="1"/>
</dbReference>
<organism evidence="6 7">
    <name type="scientific">Apolygus lucorum</name>
    <name type="common">Small green plant bug</name>
    <name type="synonym">Lygocoris lucorum</name>
    <dbReference type="NCBI Taxonomy" id="248454"/>
    <lineage>
        <taxon>Eukaryota</taxon>
        <taxon>Metazoa</taxon>
        <taxon>Ecdysozoa</taxon>
        <taxon>Arthropoda</taxon>
        <taxon>Hexapoda</taxon>
        <taxon>Insecta</taxon>
        <taxon>Pterygota</taxon>
        <taxon>Neoptera</taxon>
        <taxon>Paraneoptera</taxon>
        <taxon>Hemiptera</taxon>
        <taxon>Heteroptera</taxon>
        <taxon>Panheteroptera</taxon>
        <taxon>Cimicomorpha</taxon>
        <taxon>Miridae</taxon>
        <taxon>Mirini</taxon>
        <taxon>Apolygus</taxon>
    </lineage>
</organism>
<dbReference type="GO" id="GO:0008270">
    <property type="term" value="F:zinc ion binding"/>
    <property type="evidence" value="ECO:0007669"/>
    <property type="project" value="UniProtKB-KW"/>
</dbReference>
<evidence type="ECO:0000256" key="4">
    <source>
        <dbReference type="SAM" id="Coils"/>
    </source>
</evidence>
<evidence type="ECO:0000256" key="2">
    <source>
        <dbReference type="ARBA" id="ARBA00022771"/>
    </source>
</evidence>
<accession>A0A6A4JWW1</accession>
<dbReference type="Pfam" id="PF25298">
    <property type="entry name" value="Baculo_FP_2nd"/>
    <property type="match status" value="1"/>
</dbReference>
<evidence type="ECO:0000313" key="6">
    <source>
        <dbReference type="EMBL" id="KAF6211482.1"/>
    </source>
</evidence>
<gene>
    <name evidence="6" type="ORF">GE061_011994</name>
</gene>
<dbReference type="PROSITE" id="PS01359">
    <property type="entry name" value="ZF_PHD_1"/>
    <property type="match status" value="1"/>
</dbReference>
<feature type="compositionally biased region" description="Polar residues" evidence="5">
    <location>
        <begin position="68"/>
        <end position="88"/>
    </location>
</feature>
<proteinExistence type="predicted"/>
<dbReference type="SMART" id="SM00249">
    <property type="entry name" value="PHD"/>
    <property type="match status" value="1"/>
</dbReference>
<protein>
    <submittedName>
        <fullName evidence="6">Uncharacterized protein</fullName>
    </submittedName>
</protein>
<dbReference type="Gene3D" id="2.60.120.650">
    <property type="entry name" value="Cupin"/>
    <property type="match status" value="1"/>
</dbReference>
<dbReference type="InterPro" id="IPR019787">
    <property type="entry name" value="Znf_PHD-finger"/>
</dbReference>
<comment type="caution">
    <text evidence="6">The sequence shown here is derived from an EMBL/GenBank/DDBJ whole genome shotgun (WGS) entry which is preliminary data.</text>
</comment>
<dbReference type="InterPro" id="IPR057251">
    <property type="entry name" value="FP_C"/>
</dbReference>
<feature type="region of interest" description="Disordered" evidence="5">
    <location>
        <begin position="65"/>
        <end position="92"/>
    </location>
</feature>
<dbReference type="EMBL" id="WIXP02000004">
    <property type="protein sequence ID" value="KAF6211482.1"/>
    <property type="molecule type" value="Genomic_DNA"/>
</dbReference>
<dbReference type="InterPro" id="IPR011011">
    <property type="entry name" value="Znf_FYVE_PHD"/>
</dbReference>
<dbReference type="AlphaFoldDB" id="A0A6A4JWW1"/>
<dbReference type="CDD" id="cd15489">
    <property type="entry name" value="PHD_SF"/>
    <property type="match status" value="1"/>
</dbReference>
<evidence type="ECO:0000256" key="5">
    <source>
        <dbReference type="SAM" id="MobiDB-lite"/>
    </source>
</evidence>
<keyword evidence="4" id="KW-0175">Coiled coil</keyword>
<name>A0A6A4JWW1_APOLU</name>
<dbReference type="Proteomes" id="UP000466442">
    <property type="component" value="Unassembled WGS sequence"/>
</dbReference>
<keyword evidence="1" id="KW-0479">Metal-binding</keyword>
<dbReference type="OrthoDB" id="6631057at2759"/>
<keyword evidence="2" id="KW-0863">Zinc-finger</keyword>
<keyword evidence="7" id="KW-1185">Reference proteome</keyword>
<evidence type="ECO:0000256" key="1">
    <source>
        <dbReference type="ARBA" id="ARBA00022723"/>
    </source>
</evidence>
<keyword evidence="3" id="KW-0862">Zinc</keyword>
<dbReference type="InterPro" id="IPR019786">
    <property type="entry name" value="Zinc_finger_PHD-type_CS"/>
</dbReference>
<reference evidence="6" key="1">
    <citation type="journal article" date="2021" name="Mol. Ecol. Resour.">
        <title>Apolygus lucorum genome provides insights into omnivorousness and mesophyll feeding.</title>
        <authorList>
            <person name="Liu Y."/>
            <person name="Liu H."/>
            <person name="Wang H."/>
            <person name="Huang T."/>
            <person name="Liu B."/>
            <person name="Yang B."/>
            <person name="Yin L."/>
            <person name="Li B."/>
            <person name="Zhang Y."/>
            <person name="Zhang S."/>
            <person name="Jiang F."/>
            <person name="Zhang X."/>
            <person name="Ren Y."/>
            <person name="Wang B."/>
            <person name="Wang S."/>
            <person name="Lu Y."/>
            <person name="Wu K."/>
            <person name="Fan W."/>
            <person name="Wang G."/>
        </authorList>
    </citation>
    <scope>NUCLEOTIDE SEQUENCE</scope>
    <source>
        <strain evidence="6">12Hb</strain>
    </source>
</reference>
<dbReference type="InterPro" id="IPR001965">
    <property type="entry name" value="Znf_PHD"/>
</dbReference>
<evidence type="ECO:0000313" key="7">
    <source>
        <dbReference type="Proteomes" id="UP000466442"/>
    </source>
</evidence>
<evidence type="ECO:0000256" key="3">
    <source>
        <dbReference type="ARBA" id="ARBA00022833"/>
    </source>
</evidence>
<sequence length="371" mass="41915">MSVKLSLQCPNCKKGFANNAYRMKCDSCRNAFHLECVNFSREDFLFHRDNKKRWLCEPCLKVKRKSMSDSTPTGSQKSSPAPSQQGSDNELEVETPELADIHSEIQGGMVAPDDTVKELLLSFRKEFRENNLAMTRKLDVSTSEIRDLKEHMNTYSDLIQENVDAITALRNEITLLRQLNEDLVAKNTVLEKRVNSLQEKIEDFDQNALAKTVEITGIPAGRDECIVDIVSNVSRAINFDFNQSMIDNCYRRRPASGTDRPGTIAVTFVRRLDKDGFLSSARRKKDLSTRDLGIIDGESVRIFINQSLTFTNRQLLNRAKIFKADNGYRFVWVRNGQVMIRKDENSAPMEARKVLSNIGSKNGSTPGGSGC</sequence>
<feature type="coiled-coil region" evidence="4">
    <location>
        <begin position="166"/>
        <end position="207"/>
    </location>
</feature>